<comment type="caution">
    <text evidence="1">The sequence shown here is derived from an EMBL/GenBank/DDBJ whole genome shotgun (WGS) entry which is preliminary data.</text>
</comment>
<dbReference type="RefSeq" id="WP_141240464.1">
    <property type="nucleotide sequence ID" value="NZ_CP097670.1"/>
</dbReference>
<protein>
    <submittedName>
        <fullName evidence="1">Uncharacterized protein</fullName>
    </submittedName>
</protein>
<accession>A0A9Q4RSI1</accession>
<reference evidence="1 2" key="1">
    <citation type="submission" date="2019-11" db="EMBL/GenBank/DDBJ databases">
        <title>Emergence of a novel subclone of carbapenem-resistant Klebsiella pneumoniae ST11 with enhanced virulence and transmissibility: a molecular epidemiological, clinical, genomic study.</title>
        <authorList>
            <person name="Zhou K."/>
        </authorList>
    </citation>
    <scope>NUCLEOTIDE SEQUENCE [LARGE SCALE GENOMIC DNA]</scope>
    <source>
        <strain evidence="1 2">KP_38044</strain>
    </source>
</reference>
<dbReference type="EMBL" id="WNPO01000051">
    <property type="protein sequence ID" value="MUA43258.1"/>
    <property type="molecule type" value="Genomic_DNA"/>
</dbReference>
<dbReference type="Proteomes" id="UP000485085">
    <property type="component" value="Unassembled WGS sequence"/>
</dbReference>
<organism evidence="1 2">
    <name type="scientific">Klebsiella pneumoniae</name>
    <dbReference type="NCBI Taxonomy" id="573"/>
    <lineage>
        <taxon>Bacteria</taxon>
        <taxon>Pseudomonadati</taxon>
        <taxon>Pseudomonadota</taxon>
        <taxon>Gammaproteobacteria</taxon>
        <taxon>Enterobacterales</taxon>
        <taxon>Enterobacteriaceae</taxon>
        <taxon>Klebsiella/Raoultella group</taxon>
        <taxon>Klebsiella</taxon>
        <taxon>Klebsiella pneumoniae complex</taxon>
    </lineage>
</organism>
<sequence>MPQVINGWSLVGTSDQGDIYIKNGSLKIIKNNIMAISQLLMLETKQATVYKLYIGRQSCEEGVGTITIYGLDGALITQWDYVDGGVNISSSVGTYMCSIVRN</sequence>
<evidence type="ECO:0000313" key="1">
    <source>
        <dbReference type="EMBL" id="MUA43258.1"/>
    </source>
</evidence>
<dbReference type="AlphaFoldDB" id="A0A9Q4RSI1"/>
<name>A0A9Q4RSI1_KLEPN</name>
<proteinExistence type="predicted"/>
<gene>
    <name evidence="1" type="ORF">GNF00_25780</name>
</gene>
<evidence type="ECO:0000313" key="2">
    <source>
        <dbReference type="Proteomes" id="UP000485085"/>
    </source>
</evidence>